<name>A0AAE0YTB9_9GAST</name>
<accession>A0AAE0YTB9</accession>
<organism evidence="1 2">
    <name type="scientific">Elysia crispata</name>
    <name type="common">lettuce slug</name>
    <dbReference type="NCBI Taxonomy" id="231223"/>
    <lineage>
        <taxon>Eukaryota</taxon>
        <taxon>Metazoa</taxon>
        <taxon>Spiralia</taxon>
        <taxon>Lophotrochozoa</taxon>
        <taxon>Mollusca</taxon>
        <taxon>Gastropoda</taxon>
        <taxon>Heterobranchia</taxon>
        <taxon>Euthyneura</taxon>
        <taxon>Panpulmonata</taxon>
        <taxon>Sacoglossa</taxon>
        <taxon>Placobranchoidea</taxon>
        <taxon>Plakobranchidae</taxon>
        <taxon>Elysia</taxon>
    </lineage>
</organism>
<gene>
    <name evidence="1" type="ORF">RRG08_007697</name>
</gene>
<keyword evidence="2" id="KW-1185">Reference proteome</keyword>
<dbReference type="AlphaFoldDB" id="A0AAE0YTB9"/>
<reference evidence="1" key="1">
    <citation type="journal article" date="2023" name="G3 (Bethesda)">
        <title>A reference genome for the long-term kleptoplast-retaining sea slug Elysia crispata morphotype clarki.</title>
        <authorList>
            <person name="Eastman K.E."/>
            <person name="Pendleton A.L."/>
            <person name="Shaikh M.A."/>
            <person name="Suttiyut T."/>
            <person name="Ogas R."/>
            <person name="Tomko P."/>
            <person name="Gavelis G."/>
            <person name="Widhalm J.R."/>
            <person name="Wisecaver J.H."/>
        </authorList>
    </citation>
    <scope>NUCLEOTIDE SEQUENCE</scope>
    <source>
        <strain evidence="1">ECLA1</strain>
    </source>
</reference>
<evidence type="ECO:0000313" key="1">
    <source>
        <dbReference type="EMBL" id="KAK3756919.1"/>
    </source>
</evidence>
<comment type="caution">
    <text evidence="1">The sequence shown here is derived from an EMBL/GenBank/DDBJ whole genome shotgun (WGS) entry which is preliminary data.</text>
</comment>
<protein>
    <submittedName>
        <fullName evidence="1">Uncharacterized protein</fullName>
    </submittedName>
</protein>
<evidence type="ECO:0000313" key="2">
    <source>
        <dbReference type="Proteomes" id="UP001283361"/>
    </source>
</evidence>
<sequence length="67" mass="7430">MPGIVRGSGAKYKSSLHLPRLLNNPGRSVSRDHQSLPDTRGLMAGLSVVQSVSRDRYALLRVVCRLW</sequence>
<dbReference type="EMBL" id="JAWDGP010005441">
    <property type="protein sequence ID" value="KAK3756919.1"/>
    <property type="molecule type" value="Genomic_DNA"/>
</dbReference>
<proteinExistence type="predicted"/>
<dbReference type="Proteomes" id="UP001283361">
    <property type="component" value="Unassembled WGS sequence"/>
</dbReference>